<dbReference type="PANTHER" id="PTHR23542">
    <property type="match status" value="1"/>
</dbReference>
<keyword evidence="2 5" id="KW-0812">Transmembrane</keyword>
<dbReference type="SUPFAM" id="SSF103473">
    <property type="entry name" value="MFS general substrate transporter"/>
    <property type="match status" value="1"/>
</dbReference>
<keyword evidence="8" id="KW-1185">Reference proteome</keyword>
<comment type="caution">
    <text evidence="7">The sequence shown here is derived from an EMBL/GenBank/DDBJ whole genome shotgun (WGS) entry which is preliminary data.</text>
</comment>
<evidence type="ECO:0000256" key="1">
    <source>
        <dbReference type="ARBA" id="ARBA00004651"/>
    </source>
</evidence>
<comment type="subcellular location">
    <subcellularLocation>
        <location evidence="1">Cell membrane</location>
        <topology evidence="1">Multi-pass membrane protein</topology>
    </subcellularLocation>
</comment>
<keyword evidence="4 5" id="KW-0472">Membrane</keyword>
<feature type="transmembrane region" description="Helical" evidence="5">
    <location>
        <begin position="280"/>
        <end position="298"/>
    </location>
</feature>
<feature type="transmembrane region" description="Helical" evidence="5">
    <location>
        <begin position="239"/>
        <end position="260"/>
    </location>
</feature>
<accession>A0ABP6YAW0</accession>
<feature type="domain" description="Major facilitator superfamily (MFS) profile" evidence="6">
    <location>
        <begin position="239"/>
        <end position="428"/>
    </location>
</feature>
<dbReference type="InterPro" id="IPR020846">
    <property type="entry name" value="MFS_dom"/>
</dbReference>
<dbReference type="Proteomes" id="UP001500767">
    <property type="component" value="Unassembled WGS sequence"/>
</dbReference>
<feature type="transmembrane region" description="Helical" evidence="5">
    <location>
        <begin position="189"/>
        <end position="209"/>
    </location>
</feature>
<feature type="transmembrane region" description="Helical" evidence="5">
    <location>
        <begin position="402"/>
        <end position="421"/>
    </location>
</feature>
<dbReference type="Gene3D" id="1.20.1250.20">
    <property type="entry name" value="MFS general substrate transporter like domains"/>
    <property type="match status" value="2"/>
</dbReference>
<gene>
    <name evidence="7" type="ORF">GCM10022197_42260</name>
</gene>
<evidence type="ECO:0000256" key="3">
    <source>
        <dbReference type="ARBA" id="ARBA00022989"/>
    </source>
</evidence>
<feature type="transmembrane region" description="Helical" evidence="5">
    <location>
        <begin position="37"/>
        <end position="58"/>
    </location>
</feature>
<feature type="transmembrane region" description="Helical" evidence="5">
    <location>
        <begin position="310"/>
        <end position="330"/>
    </location>
</feature>
<dbReference type="RefSeq" id="WP_204912948.1">
    <property type="nucleotide sequence ID" value="NZ_BAAAYR010000007.1"/>
</dbReference>
<evidence type="ECO:0000259" key="6">
    <source>
        <dbReference type="PROSITE" id="PS50850"/>
    </source>
</evidence>
<name>A0ABP6YAW0_9ACTN</name>
<evidence type="ECO:0000256" key="4">
    <source>
        <dbReference type="ARBA" id="ARBA00023136"/>
    </source>
</evidence>
<feature type="transmembrane region" description="Helical" evidence="5">
    <location>
        <begin position="98"/>
        <end position="119"/>
    </location>
</feature>
<organism evidence="7 8">
    <name type="scientific">Microlunatus spumicola</name>
    <dbReference type="NCBI Taxonomy" id="81499"/>
    <lineage>
        <taxon>Bacteria</taxon>
        <taxon>Bacillati</taxon>
        <taxon>Actinomycetota</taxon>
        <taxon>Actinomycetes</taxon>
        <taxon>Propionibacteriales</taxon>
        <taxon>Propionibacteriaceae</taxon>
        <taxon>Microlunatus</taxon>
    </lineage>
</organism>
<evidence type="ECO:0000313" key="8">
    <source>
        <dbReference type="Proteomes" id="UP001500767"/>
    </source>
</evidence>
<feature type="transmembrane region" description="Helical" evidence="5">
    <location>
        <begin position="375"/>
        <end position="396"/>
    </location>
</feature>
<dbReference type="Pfam" id="PF07690">
    <property type="entry name" value="MFS_1"/>
    <property type="match status" value="1"/>
</dbReference>
<reference evidence="8" key="1">
    <citation type="journal article" date="2019" name="Int. J. Syst. Evol. Microbiol.">
        <title>The Global Catalogue of Microorganisms (GCM) 10K type strain sequencing project: providing services to taxonomists for standard genome sequencing and annotation.</title>
        <authorList>
            <consortium name="The Broad Institute Genomics Platform"/>
            <consortium name="The Broad Institute Genome Sequencing Center for Infectious Disease"/>
            <person name="Wu L."/>
            <person name="Ma J."/>
        </authorList>
    </citation>
    <scope>NUCLEOTIDE SEQUENCE [LARGE SCALE GENOMIC DNA]</scope>
    <source>
        <strain evidence="8">JCM 16540</strain>
    </source>
</reference>
<evidence type="ECO:0000256" key="2">
    <source>
        <dbReference type="ARBA" id="ARBA00022692"/>
    </source>
</evidence>
<keyword evidence="3 5" id="KW-1133">Transmembrane helix</keyword>
<dbReference type="EMBL" id="BAAAYR010000007">
    <property type="protein sequence ID" value="GAA3580089.1"/>
    <property type="molecule type" value="Genomic_DNA"/>
</dbReference>
<feature type="transmembrane region" description="Helical" evidence="5">
    <location>
        <begin position="336"/>
        <end position="355"/>
    </location>
</feature>
<dbReference type="InterPro" id="IPR036259">
    <property type="entry name" value="MFS_trans_sf"/>
</dbReference>
<dbReference type="PROSITE" id="PS50850">
    <property type="entry name" value="MFS"/>
    <property type="match status" value="1"/>
</dbReference>
<protein>
    <recommendedName>
        <fullName evidence="6">Major facilitator superfamily (MFS) profile domain-containing protein</fullName>
    </recommendedName>
</protein>
<dbReference type="InterPro" id="IPR011701">
    <property type="entry name" value="MFS"/>
</dbReference>
<feature type="transmembrane region" description="Helical" evidence="5">
    <location>
        <begin position="160"/>
        <end position="183"/>
    </location>
</feature>
<feature type="transmembrane region" description="Helical" evidence="5">
    <location>
        <begin position="125"/>
        <end position="148"/>
    </location>
</feature>
<evidence type="ECO:0000313" key="7">
    <source>
        <dbReference type="EMBL" id="GAA3580089.1"/>
    </source>
</evidence>
<sequence length="428" mass="43006">MRAPVVLDAHDAPPVELGTGVRAYGRLLRHGPASRPFLFAALARLTLAMIPLGILILVEEQRGTYALAGLVSGVYAVGAAVGTPLWGRLMDRFGQLRVLLPTALTSTGLLVALALATTHGASDHALLAIAVGVGLSYPAIGPALRSSFRIVLPDPAGRRVAFALDATSVELAFVCGPLLLSALLLPGVAAVPLLVTAGLLAVGGVGYCLTGVARRATAASQQAAAGHDASAAPSGPRSALTAAGVPVVLAVMLVISIGFGQLDTSMAGTADLALGSTERVGILFAAIAGGSTLGGLAYGSRTWSLSERRAVPRLLAVFALLLTVLAVLLATGTSNLPVLLPVLFLTGLTIAPTLIMQQALLDQLVPPARLNEAQAFLSASNTAGAALGTAVAGVVIDVAGLPWSFGGAALGVGAAALVARLSRRGRGR</sequence>
<proteinExistence type="predicted"/>
<evidence type="ECO:0000256" key="5">
    <source>
        <dbReference type="SAM" id="Phobius"/>
    </source>
</evidence>
<dbReference type="PANTHER" id="PTHR23542:SF1">
    <property type="entry name" value="MAJOR FACILITATOR SUPERFAMILY (MFS) PROFILE DOMAIN-CONTAINING PROTEIN"/>
    <property type="match status" value="1"/>
</dbReference>
<feature type="transmembrane region" description="Helical" evidence="5">
    <location>
        <begin position="64"/>
        <end position="86"/>
    </location>
</feature>